<accession>A0A507FBV1</accession>
<evidence type="ECO:0000256" key="4">
    <source>
        <dbReference type="SAM" id="MobiDB-lite"/>
    </source>
</evidence>
<dbReference type="InterPro" id="IPR000719">
    <property type="entry name" value="Prot_kinase_dom"/>
</dbReference>
<dbReference type="Proteomes" id="UP000320333">
    <property type="component" value="Unassembled WGS sequence"/>
</dbReference>
<evidence type="ECO:0000313" key="6">
    <source>
        <dbReference type="EMBL" id="TPX73067.1"/>
    </source>
</evidence>
<comment type="caution">
    <text evidence="6">The sequence shown here is derived from an EMBL/GenBank/DDBJ whole genome shotgun (WGS) entry which is preliminary data.</text>
</comment>
<feature type="compositionally biased region" description="Polar residues" evidence="4">
    <location>
        <begin position="541"/>
        <end position="555"/>
    </location>
</feature>
<feature type="region of interest" description="Disordered" evidence="4">
    <location>
        <begin position="471"/>
        <end position="498"/>
    </location>
</feature>
<evidence type="ECO:0000259" key="5">
    <source>
        <dbReference type="PROSITE" id="PS50011"/>
    </source>
</evidence>
<evidence type="ECO:0000256" key="3">
    <source>
        <dbReference type="PROSITE-ProRule" id="PRU10141"/>
    </source>
</evidence>
<dbReference type="PROSITE" id="PS00107">
    <property type="entry name" value="PROTEIN_KINASE_ATP"/>
    <property type="match status" value="1"/>
</dbReference>
<dbReference type="Gene3D" id="3.30.200.20">
    <property type="entry name" value="Phosphorylase Kinase, domain 1"/>
    <property type="match status" value="1"/>
</dbReference>
<organism evidence="6 7">
    <name type="scientific">Chytriomyces confervae</name>
    <dbReference type="NCBI Taxonomy" id="246404"/>
    <lineage>
        <taxon>Eukaryota</taxon>
        <taxon>Fungi</taxon>
        <taxon>Fungi incertae sedis</taxon>
        <taxon>Chytridiomycota</taxon>
        <taxon>Chytridiomycota incertae sedis</taxon>
        <taxon>Chytridiomycetes</taxon>
        <taxon>Chytridiales</taxon>
        <taxon>Chytriomycetaceae</taxon>
        <taxon>Chytriomyces</taxon>
    </lineage>
</organism>
<dbReference type="SUPFAM" id="SSF56112">
    <property type="entry name" value="Protein kinase-like (PK-like)"/>
    <property type="match status" value="2"/>
</dbReference>
<evidence type="ECO:0000313" key="7">
    <source>
        <dbReference type="Proteomes" id="UP000320333"/>
    </source>
</evidence>
<dbReference type="Pfam" id="PF00069">
    <property type="entry name" value="Pkinase"/>
    <property type="match status" value="2"/>
</dbReference>
<dbReference type="OrthoDB" id="10252171at2759"/>
<proteinExistence type="predicted"/>
<dbReference type="GO" id="GO:0035556">
    <property type="term" value="P:intracellular signal transduction"/>
    <property type="evidence" value="ECO:0007669"/>
    <property type="project" value="TreeGrafter"/>
</dbReference>
<feature type="region of interest" description="Disordered" evidence="4">
    <location>
        <begin position="313"/>
        <end position="360"/>
    </location>
</feature>
<dbReference type="InterPro" id="IPR008271">
    <property type="entry name" value="Ser/Thr_kinase_AS"/>
</dbReference>
<keyword evidence="2 3" id="KW-0067">ATP-binding</keyword>
<feature type="compositionally biased region" description="Polar residues" evidence="4">
    <location>
        <begin position="217"/>
        <end position="244"/>
    </location>
</feature>
<dbReference type="GO" id="GO:0045719">
    <property type="term" value="P:negative regulation of glycogen biosynthetic process"/>
    <property type="evidence" value="ECO:0007669"/>
    <property type="project" value="TreeGrafter"/>
</dbReference>
<feature type="binding site" evidence="3">
    <location>
        <position position="408"/>
    </location>
    <ligand>
        <name>ATP</name>
        <dbReference type="ChEBI" id="CHEBI:30616"/>
    </ligand>
</feature>
<feature type="compositionally biased region" description="Pro residues" evidence="4">
    <location>
        <begin position="184"/>
        <end position="195"/>
    </location>
</feature>
<dbReference type="PANTHER" id="PTHR24346:SF72">
    <property type="entry name" value="CAMK PROTEIN KINASE"/>
    <property type="match status" value="1"/>
</dbReference>
<feature type="compositionally biased region" description="Low complexity" evidence="4">
    <location>
        <begin position="314"/>
        <end position="332"/>
    </location>
</feature>
<keyword evidence="7" id="KW-1185">Reference proteome</keyword>
<dbReference type="GO" id="GO:0005634">
    <property type="term" value="C:nucleus"/>
    <property type="evidence" value="ECO:0007669"/>
    <property type="project" value="TreeGrafter"/>
</dbReference>
<keyword evidence="1 3" id="KW-0547">Nucleotide-binding</keyword>
<dbReference type="STRING" id="246404.A0A507FBV1"/>
<feature type="region of interest" description="Disordered" evidence="4">
    <location>
        <begin position="521"/>
        <end position="565"/>
    </location>
</feature>
<feature type="compositionally biased region" description="Low complexity" evidence="4">
    <location>
        <begin position="471"/>
        <end position="483"/>
    </location>
</feature>
<name>A0A507FBV1_9FUNG</name>
<feature type="compositionally biased region" description="Low complexity" evidence="4">
    <location>
        <begin position="24"/>
        <end position="37"/>
    </location>
</feature>
<feature type="compositionally biased region" description="Polar residues" evidence="4">
    <location>
        <begin position="167"/>
        <end position="178"/>
    </location>
</feature>
<feature type="region of interest" description="Disordered" evidence="4">
    <location>
        <begin position="158"/>
        <end position="244"/>
    </location>
</feature>
<dbReference type="PANTHER" id="PTHR24346">
    <property type="entry name" value="MAP/MICROTUBULE AFFINITY-REGULATING KINASE"/>
    <property type="match status" value="1"/>
</dbReference>
<dbReference type="AlphaFoldDB" id="A0A507FBV1"/>
<reference evidence="6 7" key="1">
    <citation type="journal article" date="2019" name="Sci. Rep.">
        <title>Comparative genomics of chytrid fungi reveal insights into the obligate biotrophic and pathogenic lifestyle of Synchytrium endobioticum.</title>
        <authorList>
            <person name="van de Vossenberg B.T.L.H."/>
            <person name="Warris S."/>
            <person name="Nguyen H.D.T."/>
            <person name="van Gent-Pelzer M.P.E."/>
            <person name="Joly D.L."/>
            <person name="van de Geest H.C."/>
            <person name="Bonants P.J.M."/>
            <person name="Smith D.S."/>
            <person name="Levesque C.A."/>
            <person name="van der Lee T.A.J."/>
        </authorList>
    </citation>
    <scope>NUCLEOTIDE SEQUENCE [LARGE SCALE GENOMIC DNA]</scope>
    <source>
        <strain evidence="6 7">CBS 675.73</strain>
    </source>
</reference>
<dbReference type="GO" id="GO:0005524">
    <property type="term" value="F:ATP binding"/>
    <property type="evidence" value="ECO:0007669"/>
    <property type="project" value="UniProtKB-UniRule"/>
</dbReference>
<dbReference type="PROSITE" id="PS00108">
    <property type="entry name" value="PROTEIN_KINASE_ST"/>
    <property type="match status" value="1"/>
</dbReference>
<dbReference type="GO" id="GO:0004674">
    <property type="term" value="F:protein serine/threonine kinase activity"/>
    <property type="evidence" value="ECO:0007669"/>
    <property type="project" value="TreeGrafter"/>
</dbReference>
<dbReference type="PROSITE" id="PS50011">
    <property type="entry name" value="PROTEIN_KINASE_DOM"/>
    <property type="match status" value="1"/>
</dbReference>
<feature type="compositionally biased region" description="Polar residues" evidence="4">
    <location>
        <begin position="197"/>
        <end position="206"/>
    </location>
</feature>
<feature type="region of interest" description="Disordered" evidence="4">
    <location>
        <begin position="1"/>
        <end position="42"/>
    </location>
</feature>
<dbReference type="Gene3D" id="1.10.510.10">
    <property type="entry name" value="Transferase(Phosphotransferase) domain 1"/>
    <property type="match status" value="1"/>
</dbReference>
<dbReference type="EMBL" id="QEAP01000211">
    <property type="protein sequence ID" value="TPX73067.1"/>
    <property type="molecule type" value="Genomic_DNA"/>
</dbReference>
<feature type="domain" description="Protein kinase" evidence="5">
    <location>
        <begin position="379"/>
        <end position="740"/>
    </location>
</feature>
<dbReference type="SMART" id="SM00220">
    <property type="entry name" value="S_TKc"/>
    <property type="match status" value="1"/>
</dbReference>
<dbReference type="InterPro" id="IPR011009">
    <property type="entry name" value="Kinase-like_dom_sf"/>
</dbReference>
<evidence type="ECO:0000256" key="2">
    <source>
        <dbReference type="ARBA" id="ARBA00022840"/>
    </source>
</evidence>
<sequence>MSASKPAMSDNMKQSHRNPATTNSHPHSLSHPLPSHSVQQARSISLAHHHHPAQQIHRQVTCQTPFNAPPILPSNLTIANLNVDASHEARHKFLNTANQNGNFGVSPAPPVGFRATAKRNQSDSLDHSNNSLAHSIVAPSSFSALNLKSHIEAIHASNPFGLHSQRKTSTPHMPNDINSSLPPRSAPPLSHPPISIPNATSYNNVYTAAVPFPPNSRPSRPEQTPMHNQQRQNESPSMSLYASSAPASSGFINYQPSFYQTIQQQQQQRQQGHFYNPALHHTLAQPLNTMNAYQAPFKHQHPPLQFSHYIPLKHQQQQQQQQQQLAQQLYQQHEQRQQHSHQPVYHHAPPSAPGRPADSISPVLPPLHTMDPKFLDKYTPNPVCLGSGGFGFVSVAVRKLDNVEVAVKFILREKVPPKAWARDPVLGLVPTEVYILKNINHVNVIKYLDYFSDKVYLYLVTELHGGAWGSNTSPSSMTATSASGQSNSDGKNRSSVKMLSPTVSLASTTSTLDSCETLVGSRSDSIKSRGASDGQPPLGPRSSSLNTIDRASAGQNGAPKMASTPLERRNSCDLFECIEFYQRLNEDQARRVFKQIVDAVSHLASHNIIHRDIKDENILIDRDFNVKLIDFGSATFLTPQGDVVDGLFLGTLQYAAPEILTGKPYRGMDCEVWSLGCCLYIMLAGEAPFENPGDSTRLSGPLAPRNVQLSHNVSGLIRSMLEKDPTKRATLRDIASHPWVLGGY</sequence>
<protein>
    <recommendedName>
        <fullName evidence="5">Protein kinase domain-containing protein</fullName>
    </recommendedName>
</protein>
<dbReference type="InterPro" id="IPR017441">
    <property type="entry name" value="Protein_kinase_ATP_BS"/>
</dbReference>
<dbReference type="GO" id="GO:0005829">
    <property type="term" value="C:cytosol"/>
    <property type="evidence" value="ECO:0007669"/>
    <property type="project" value="TreeGrafter"/>
</dbReference>
<feature type="compositionally biased region" description="Polar residues" evidence="4">
    <location>
        <begin position="484"/>
        <end position="498"/>
    </location>
</feature>
<evidence type="ECO:0000256" key="1">
    <source>
        <dbReference type="ARBA" id="ARBA00022741"/>
    </source>
</evidence>
<gene>
    <name evidence="6" type="ORF">CcCBS67573_g05666</name>
</gene>